<dbReference type="InterPro" id="IPR036942">
    <property type="entry name" value="Beta-barrel_TonB_sf"/>
</dbReference>
<dbReference type="InterPro" id="IPR037066">
    <property type="entry name" value="Plug_dom_sf"/>
</dbReference>
<evidence type="ECO:0000256" key="2">
    <source>
        <dbReference type="ARBA" id="ARBA00022448"/>
    </source>
</evidence>
<sequence length="965" mass="103885">MRTKLTKARLLANGAAVVVAIGSASPLLAQSDAGAADTAESTDAIVVTGSRIARPDIDANIPIAVINSAALEQDGASNIQDVLREMPQVGIGTTRSNSNFSATGNGAASVDLRNLGPSRTLVLVNGRRFVAGFAGTSAVDLNNIPTDFVERVEVVTGGTSAIYGSDAVAGVVNFVLKDKIDGITARAEYGLTSRGDNPRYLVSVTGGTSWGADDRGRIALNFTHESDKGLLSRNRAISREDRSLALVGVPAYSSYAPQGRFDLRTATGSAQVFTFDQSNALVMGFPQSLAYNRNWDRRISLPVERYIASANLTYEIADKLTAFVEPTYGKVKSSALLEAYSFDWSFIYKNGELGMPITNAYIPASIQTLIASRNADADPANDIKAIQFRRRQNEVYNRSNENERDTWRVAAGLRGSFANNWKYELSYVFGSMKDSTTTQDIDAPRYRAALDSIVDSATNQVVCRDPAARAAGCVPINLFGFNTVTQPGADYVTVPRYAHIKNTQHVVSASLTGSLLTLPAGDLGIALGAEYRKEKSSTDWDPITNRGDGTGTRYDDLVGQFDVKEVFGEINAPILADRPVFEYLGVTAAARYSDYSTVGTVLSWNAGVEYAPIRGLRFRANYAEANRAPNVAELYASITGGASGATVIDPCAGTTATSTRPQDATCRAIPGLLQEAAANGGAFTYTSFDLNWMGITEGGNPNLREETAKTLTVGAVLTPRALPGFSLSVDYFDIKIDGAVGSLPAQILVNRCIETGDPVYCSQIQRFPTGKLYTMSTTLMNVASIKTRGIDFNLNYSRALGLAEDDNISVNLLYTRLLALEKQSFAGGPIEENLGQLYAAGRLGTGFKNKASARLAYRSGGLTASWQVTYLGKIQDRLGYVASGADKDYLEGLNRVGDVFYHDVQLRYAIGEKRNYEAYLGVNNLFDRNPPLIPAGFASSVTGVETADVYDPYGRRFYAGVRLRF</sequence>
<evidence type="ECO:0000256" key="7">
    <source>
        <dbReference type="ARBA" id="ARBA00023237"/>
    </source>
</evidence>
<evidence type="ECO:0000256" key="5">
    <source>
        <dbReference type="ARBA" id="ARBA00023077"/>
    </source>
</evidence>
<evidence type="ECO:0000256" key="9">
    <source>
        <dbReference type="RuleBase" id="RU003357"/>
    </source>
</evidence>
<comment type="caution">
    <text evidence="13">The sequence shown here is derived from an EMBL/GenBank/DDBJ whole genome shotgun (WGS) entry which is preliminary data.</text>
</comment>
<keyword evidence="13" id="KW-0675">Receptor</keyword>
<feature type="signal peptide" evidence="10">
    <location>
        <begin position="1"/>
        <end position="29"/>
    </location>
</feature>
<organism evidence="13 14">
    <name type="scientific">Sphingomonas colocasiae</name>
    <dbReference type="NCBI Taxonomy" id="1848973"/>
    <lineage>
        <taxon>Bacteria</taxon>
        <taxon>Pseudomonadati</taxon>
        <taxon>Pseudomonadota</taxon>
        <taxon>Alphaproteobacteria</taxon>
        <taxon>Sphingomonadales</taxon>
        <taxon>Sphingomonadaceae</taxon>
        <taxon>Sphingomonas</taxon>
    </lineage>
</organism>
<keyword evidence="14" id="KW-1185">Reference proteome</keyword>
<feature type="domain" description="TonB-dependent receptor plug" evidence="12">
    <location>
        <begin position="58"/>
        <end position="171"/>
    </location>
</feature>
<feature type="domain" description="TonB-dependent receptor-like beta-barrel" evidence="11">
    <location>
        <begin position="387"/>
        <end position="925"/>
    </location>
</feature>
<keyword evidence="10" id="KW-0732">Signal</keyword>
<dbReference type="InterPro" id="IPR039426">
    <property type="entry name" value="TonB-dep_rcpt-like"/>
</dbReference>
<evidence type="ECO:0000256" key="10">
    <source>
        <dbReference type="SAM" id="SignalP"/>
    </source>
</evidence>
<keyword evidence="5 9" id="KW-0798">TonB box</keyword>
<dbReference type="Gene3D" id="2.40.170.20">
    <property type="entry name" value="TonB-dependent receptor, beta-barrel domain"/>
    <property type="match status" value="1"/>
</dbReference>
<dbReference type="PROSITE" id="PS52016">
    <property type="entry name" value="TONB_DEPENDENT_REC_3"/>
    <property type="match status" value="1"/>
</dbReference>
<evidence type="ECO:0000313" key="13">
    <source>
        <dbReference type="EMBL" id="MBY8821268.1"/>
    </source>
</evidence>
<evidence type="ECO:0000259" key="11">
    <source>
        <dbReference type="Pfam" id="PF00593"/>
    </source>
</evidence>
<evidence type="ECO:0000256" key="4">
    <source>
        <dbReference type="ARBA" id="ARBA00022692"/>
    </source>
</evidence>
<dbReference type="PANTHER" id="PTHR47234:SF2">
    <property type="entry name" value="TONB-DEPENDENT RECEPTOR"/>
    <property type="match status" value="1"/>
</dbReference>
<evidence type="ECO:0000313" key="14">
    <source>
        <dbReference type="Proteomes" id="UP000706039"/>
    </source>
</evidence>
<dbReference type="EMBL" id="JAINVV010000001">
    <property type="protein sequence ID" value="MBY8821268.1"/>
    <property type="molecule type" value="Genomic_DNA"/>
</dbReference>
<protein>
    <submittedName>
        <fullName evidence="13">TonB-dependent receptor</fullName>
    </submittedName>
</protein>
<dbReference type="Gene3D" id="2.170.130.10">
    <property type="entry name" value="TonB-dependent receptor, plug domain"/>
    <property type="match status" value="1"/>
</dbReference>
<keyword evidence="7 8" id="KW-0998">Cell outer membrane</keyword>
<dbReference type="InterPro" id="IPR012910">
    <property type="entry name" value="Plug_dom"/>
</dbReference>
<accession>A0ABS7PJ37</accession>
<keyword evidence="6 8" id="KW-0472">Membrane</keyword>
<dbReference type="PANTHER" id="PTHR47234">
    <property type="match status" value="1"/>
</dbReference>
<reference evidence="13 14" key="1">
    <citation type="submission" date="2021-08" db="EMBL/GenBank/DDBJ databases">
        <authorList>
            <person name="Tuo L."/>
        </authorList>
    </citation>
    <scope>NUCLEOTIDE SEQUENCE [LARGE SCALE GENOMIC DNA]</scope>
    <source>
        <strain evidence="13 14">JCM 31229</strain>
    </source>
</reference>
<dbReference type="SUPFAM" id="SSF56935">
    <property type="entry name" value="Porins"/>
    <property type="match status" value="1"/>
</dbReference>
<feature type="chain" id="PRO_5045600808" evidence="10">
    <location>
        <begin position="30"/>
        <end position="965"/>
    </location>
</feature>
<evidence type="ECO:0000256" key="8">
    <source>
        <dbReference type="PROSITE-ProRule" id="PRU01360"/>
    </source>
</evidence>
<keyword evidence="3 8" id="KW-1134">Transmembrane beta strand</keyword>
<comment type="similarity">
    <text evidence="8 9">Belongs to the TonB-dependent receptor family.</text>
</comment>
<gene>
    <name evidence="13" type="ORF">K7G82_03135</name>
</gene>
<dbReference type="Proteomes" id="UP000706039">
    <property type="component" value="Unassembled WGS sequence"/>
</dbReference>
<proteinExistence type="inferred from homology"/>
<evidence type="ECO:0000256" key="1">
    <source>
        <dbReference type="ARBA" id="ARBA00004571"/>
    </source>
</evidence>
<keyword evidence="4 8" id="KW-0812">Transmembrane</keyword>
<dbReference type="Pfam" id="PF00593">
    <property type="entry name" value="TonB_dep_Rec_b-barrel"/>
    <property type="match status" value="1"/>
</dbReference>
<dbReference type="Pfam" id="PF07715">
    <property type="entry name" value="Plug"/>
    <property type="match status" value="1"/>
</dbReference>
<name>A0ABS7PJ37_9SPHN</name>
<comment type="subcellular location">
    <subcellularLocation>
        <location evidence="1 8">Cell outer membrane</location>
        <topology evidence="1 8">Multi-pass membrane protein</topology>
    </subcellularLocation>
</comment>
<dbReference type="RefSeq" id="WP_222988339.1">
    <property type="nucleotide sequence ID" value="NZ_JAINVV010000001.1"/>
</dbReference>
<keyword evidence="2 8" id="KW-0813">Transport</keyword>
<evidence type="ECO:0000256" key="6">
    <source>
        <dbReference type="ARBA" id="ARBA00023136"/>
    </source>
</evidence>
<evidence type="ECO:0000256" key="3">
    <source>
        <dbReference type="ARBA" id="ARBA00022452"/>
    </source>
</evidence>
<dbReference type="InterPro" id="IPR000531">
    <property type="entry name" value="Beta-barrel_TonB"/>
</dbReference>
<evidence type="ECO:0000259" key="12">
    <source>
        <dbReference type="Pfam" id="PF07715"/>
    </source>
</evidence>